<feature type="compositionally biased region" description="Low complexity" evidence="1">
    <location>
        <begin position="1"/>
        <end position="15"/>
    </location>
</feature>
<dbReference type="STRING" id="40149.A0A0E0DWH0"/>
<evidence type="ECO:0000256" key="1">
    <source>
        <dbReference type="SAM" id="MobiDB-lite"/>
    </source>
</evidence>
<evidence type="ECO:0000313" key="2">
    <source>
        <dbReference type="EnsemblPlants" id="OMERI06G02500.1"/>
    </source>
</evidence>
<reference evidence="2" key="1">
    <citation type="submission" date="2015-04" db="UniProtKB">
        <authorList>
            <consortium name="EnsemblPlants"/>
        </authorList>
    </citation>
    <scope>IDENTIFICATION</scope>
</reference>
<feature type="region of interest" description="Disordered" evidence="1">
    <location>
        <begin position="60"/>
        <end position="101"/>
    </location>
</feature>
<accession>A0A0E0DWH0</accession>
<sequence length="157" mass="16038">MMDPSSSSAAALAVGDGDGGGGGPAAAVSSAVATVAGLRRRGGRVHAACLVRGRVLHRDLRPRHLHPQPPHRLPLASGRPPRSPRCSARGGPHSPPAHLTSSALSSVTSRVQILVHGVCALVWLIEAGDMDKGPMMNVVFDTGDGDLVVLAFNAVGD</sequence>
<protein>
    <submittedName>
        <fullName evidence="2">Uncharacterized protein</fullName>
    </submittedName>
</protein>
<reference evidence="2" key="2">
    <citation type="submission" date="2018-05" db="EMBL/GenBank/DDBJ databases">
        <title>OmerRS3 (Oryza meridionalis Reference Sequence Version 3).</title>
        <authorList>
            <person name="Zhang J."/>
            <person name="Kudrna D."/>
            <person name="Lee S."/>
            <person name="Talag J."/>
            <person name="Welchert J."/>
            <person name="Wing R.A."/>
        </authorList>
    </citation>
    <scope>NUCLEOTIDE SEQUENCE [LARGE SCALE GENOMIC DNA]</scope>
    <source>
        <strain evidence="2">cv. OR44</strain>
    </source>
</reference>
<keyword evidence="3" id="KW-1185">Reference proteome</keyword>
<dbReference type="HOGENOM" id="CLU_1680710_0_0_1"/>
<proteinExistence type="predicted"/>
<dbReference type="Proteomes" id="UP000008021">
    <property type="component" value="Chromosome 6"/>
</dbReference>
<dbReference type="EnsemblPlants" id="OMERI06G02500.1">
    <property type="protein sequence ID" value="OMERI06G02500.1"/>
    <property type="gene ID" value="OMERI06G02500"/>
</dbReference>
<evidence type="ECO:0000313" key="3">
    <source>
        <dbReference type="Proteomes" id="UP000008021"/>
    </source>
</evidence>
<dbReference type="AlphaFoldDB" id="A0A0E0DWH0"/>
<feature type="region of interest" description="Disordered" evidence="1">
    <location>
        <begin position="1"/>
        <end position="27"/>
    </location>
</feature>
<organism evidence="2">
    <name type="scientific">Oryza meridionalis</name>
    <dbReference type="NCBI Taxonomy" id="40149"/>
    <lineage>
        <taxon>Eukaryota</taxon>
        <taxon>Viridiplantae</taxon>
        <taxon>Streptophyta</taxon>
        <taxon>Embryophyta</taxon>
        <taxon>Tracheophyta</taxon>
        <taxon>Spermatophyta</taxon>
        <taxon>Magnoliopsida</taxon>
        <taxon>Liliopsida</taxon>
        <taxon>Poales</taxon>
        <taxon>Poaceae</taxon>
        <taxon>BOP clade</taxon>
        <taxon>Oryzoideae</taxon>
        <taxon>Oryzeae</taxon>
        <taxon>Oryzinae</taxon>
        <taxon>Oryza</taxon>
    </lineage>
</organism>
<dbReference type="Gramene" id="OMERI06G02500.1">
    <property type="protein sequence ID" value="OMERI06G02500.1"/>
    <property type="gene ID" value="OMERI06G02500"/>
</dbReference>
<name>A0A0E0DWH0_9ORYZ</name>